<dbReference type="EMBL" id="LWDV01000006">
    <property type="protein sequence ID" value="OCL27942.1"/>
    <property type="molecule type" value="Genomic_DNA"/>
</dbReference>
<keyword evidence="3" id="KW-0479">Metal-binding</keyword>
<dbReference type="Gene3D" id="2.60.40.730">
    <property type="entry name" value="SOR catalytic domain"/>
    <property type="match status" value="1"/>
</dbReference>
<keyword evidence="4" id="KW-0249">Electron transport</keyword>
<dbReference type="OrthoDB" id="9814936at2"/>
<accession>A0A1C0AC68</accession>
<evidence type="ECO:0000256" key="5">
    <source>
        <dbReference type="ARBA" id="ARBA00023004"/>
    </source>
</evidence>
<evidence type="ECO:0000256" key="2">
    <source>
        <dbReference type="ARBA" id="ARBA00022448"/>
    </source>
</evidence>
<gene>
    <name evidence="7" type="ORF">U472_01700</name>
</gene>
<reference evidence="7 8" key="2">
    <citation type="submission" date="2016-08" db="EMBL/GenBank/DDBJ databases">
        <title>Orenia metallireducens sp. nov. strain Z6, a Novel Metal-reducing Firmicute from the Deep Subsurface.</title>
        <authorList>
            <person name="Maxim B.I."/>
            <person name="Kenneth K."/>
            <person name="Flynn T.M."/>
            <person name="Oloughlin E.J."/>
            <person name="Locke R.A."/>
            <person name="Weber J.R."/>
            <person name="Egan S.M."/>
            <person name="Mackie R.I."/>
            <person name="Cann I.K."/>
        </authorList>
    </citation>
    <scope>NUCLEOTIDE SEQUENCE [LARGE SCALE GENOMIC DNA]</scope>
    <source>
        <strain evidence="7 8">Z6</strain>
    </source>
</reference>
<dbReference type="RefSeq" id="WP_068714891.1">
    <property type="nucleotide sequence ID" value="NZ_LWDV01000006.1"/>
</dbReference>
<evidence type="ECO:0000256" key="3">
    <source>
        <dbReference type="ARBA" id="ARBA00022723"/>
    </source>
</evidence>
<organism evidence="7 8">
    <name type="scientific">Orenia metallireducens</name>
    <dbReference type="NCBI Taxonomy" id="1413210"/>
    <lineage>
        <taxon>Bacteria</taxon>
        <taxon>Bacillati</taxon>
        <taxon>Bacillota</taxon>
        <taxon>Clostridia</taxon>
        <taxon>Halanaerobiales</taxon>
        <taxon>Halobacteroidaceae</taxon>
        <taxon>Orenia</taxon>
    </lineage>
</organism>
<sequence length="116" mass="13527">MSYYKLKKATNADDKTNLEDKHVPVIDAPDRVKKGEYFEVKLKMGEGIDHPMEEGHFIQYVELYADYYQLGRVSFTPEMKAEVTLTIKLEEDCTLRAYEFCNIHGQWEAAKEITVE</sequence>
<dbReference type="SUPFAM" id="SSF49367">
    <property type="entry name" value="Superoxide reductase-like"/>
    <property type="match status" value="1"/>
</dbReference>
<dbReference type="AlphaFoldDB" id="A0A1C0AC68"/>
<feature type="domain" description="Desulfoferrodoxin ferrous iron-binding" evidence="6">
    <location>
        <begin position="16"/>
        <end position="109"/>
    </location>
</feature>
<comment type="caution">
    <text evidence="7">The sequence shown here is derived from an EMBL/GenBank/DDBJ whole genome shotgun (WGS) entry which is preliminary data.</text>
</comment>
<evidence type="ECO:0000256" key="4">
    <source>
        <dbReference type="ARBA" id="ARBA00022982"/>
    </source>
</evidence>
<dbReference type="PANTHER" id="PTHR36541">
    <property type="entry name" value="SUPEROXIDE REDUCTASE-RELATED"/>
    <property type="match status" value="1"/>
</dbReference>
<keyword evidence="2" id="KW-0813">Transport</keyword>
<keyword evidence="5" id="KW-0408">Iron</keyword>
<proteinExistence type="inferred from homology"/>
<dbReference type="InterPro" id="IPR051233">
    <property type="entry name" value="Desulfoferrodoxin_SOR"/>
</dbReference>
<evidence type="ECO:0000259" key="6">
    <source>
        <dbReference type="Pfam" id="PF01880"/>
    </source>
</evidence>
<dbReference type="Proteomes" id="UP000093514">
    <property type="component" value="Unassembled WGS sequence"/>
</dbReference>
<dbReference type="GO" id="GO:0005506">
    <property type="term" value="F:iron ion binding"/>
    <property type="evidence" value="ECO:0007669"/>
    <property type="project" value="InterPro"/>
</dbReference>
<dbReference type="InterPro" id="IPR002742">
    <property type="entry name" value="Desulfoferrodoxin_Fe-bd_dom"/>
</dbReference>
<dbReference type="InterPro" id="IPR036073">
    <property type="entry name" value="Desulfoferrodoxin_Fe-bd_dom_sf"/>
</dbReference>
<evidence type="ECO:0000313" key="7">
    <source>
        <dbReference type="EMBL" id="OCL27942.1"/>
    </source>
</evidence>
<protein>
    <submittedName>
        <fullName evidence="7">Desulfoferrodoxin</fullName>
    </submittedName>
</protein>
<dbReference type="PANTHER" id="PTHR36541:SF1">
    <property type="entry name" value="SUPEROXIDE REDUCTASE-RELATED"/>
    <property type="match status" value="1"/>
</dbReference>
<dbReference type="GO" id="GO:0016491">
    <property type="term" value="F:oxidoreductase activity"/>
    <property type="evidence" value="ECO:0007669"/>
    <property type="project" value="InterPro"/>
</dbReference>
<evidence type="ECO:0000256" key="1">
    <source>
        <dbReference type="ARBA" id="ARBA00005941"/>
    </source>
</evidence>
<name>A0A1C0AC68_9FIRM</name>
<reference evidence="8" key="1">
    <citation type="submission" date="2016-07" db="EMBL/GenBank/DDBJ databases">
        <authorList>
            <person name="Florea S."/>
            <person name="Webb J.S."/>
            <person name="Jaromczyk J."/>
            <person name="Schardl C.L."/>
        </authorList>
    </citation>
    <scope>NUCLEOTIDE SEQUENCE [LARGE SCALE GENOMIC DNA]</scope>
    <source>
        <strain evidence="8">Z6</strain>
    </source>
</reference>
<keyword evidence="8" id="KW-1185">Reference proteome</keyword>
<comment type="similarity">
    <text evidence="1">Belongs to the desulfoferrodoxin family.</text>
</comment>
<dbReference type="Pfam" id="PF01880">
    <property type="entry name" value="Desulfoferrodox"/>
    <property type="match status" value="1"/>
</dbReference>
<dbReference type="CDD" id="cd03172">
    <property type="entry name" value="SORL_classII"/>
    <property type="match status" value="1"/>
</dbReference>
<evidence type="ECO:0000313" key="8">
    <source>
        <dbReference type="Proteomes" id="UP000093514"/>
    </source>
</evidence>
<dbReference type="NCBIfam" id="TIGR00332">
    <property type="entry name" value="neela_ferrous"/>
    <property type="match status" value="1"/>
</dbReference>